<dbReference type="GO" id="GO:0043564">
    <property type="term" value="C:Ku70:Ku80 complex"/>
    <property type="evidence" value="ECO:0007669"/>
    <property type="project" value="TreeGrafter"/>
</dbReference>
<proteinExistence type="predicted"/>
<dbReference type="AlphaFoldDB" id="A0A8E0S5V8"/>
<dbReference type="PANTHER" id="PTHR12604:SF2">
    <property type="entry name" value="X-RAY REPAIR CROSS-COMPLEMENTING PROTEIN 6"/>
    <property type="match status" value="1"/>
</dbReference>
<dbReference type="GO" id="GO:0006303">
    <property type="term" value="P:double-strand break repair via nonhomologous end joining"/>
    <property type="evidence" value="ECO:0007669"/>
    <property type="project" value="TreeGrafter"/>
</dbReference>
<dbReference type="OrthoDB" id="6283659at2759"/>
<dbReference type="GO" id="GO:0042162">
    <property type="term" value="F:telomeric DNA binding"/>
    <property type="evidence" value="ECO:0007669"/>
    <property type="project" value="TreeGrafter"/>
</dbReference>
<gene>
    <name evidence="2" type="ORF">FBUS_10798</name>
</gene>
<dbReference type="GO" id="GO:0000723">
    <property type="term" value="P:telomere maintenance"/>
    <property type="evidence" value="ECO:0007669"/>
    <property type="project" value="TreeGrafter"/>
</dbReference>
<name>A0A8E0S5V8_9TREM</name>
<dbReference type="EMBL" id="LUCM01002368">
    <property type="protein sequence ID" value="KAA0197450.1"/>
    <property type="molecule type" value="Genomic_DNA"/>
</dbReference>
<dbReference type="Pfam" id="PF03731">
    <property type="entry name" value="Ku_N"/>
    <property type="match status" value="1"/>
</dbReference>
<evidence type="ECO:0000259" key="1">
    <source>
        <dbReference type="Pfam" id="PF03731"/>
    </source>
</evidence>
<keyword evidence="3" id="KW-1185">Reference proteome</keyword>
<accession>A0A8E0S5V8</accession>
<reference evidence="2" key="1">
    <citation type="submission" date="2019-05" db="EMBL/GenBank/DDBJ databases">
        <title>Annotation for the trematode Fasciolopsis buski.</title>
        <authorList>
            <person name="Choi Y.-J."/>
        </authorList>
    </citation>
    <scope>NUCLEOTIDE SEQUENCE</scope>
    <source>
        <strain evidence="2">HT</strain>
        <tissue evidence="2">Whole worm</tissue>
    </source>
</reference>
<dbReference type="Proteomes" id="UP000728185">
    <property type="component" value="Unassembled WGS sequence"/>
</dbReference>
<dbReference type="InterPro" id="IPR005161">
    <property type="entry name" value="Ku_N"/>
</dbReference>
<evidence type="ECO:0000313" key="3">
    <source>
        <dbReference type="Proteomes" id="UP000728185"/>
    </source>
</evidence>
<dbReference type="PANTHER" id="PTHR12604">
    <property type="entry name" value="KU AUTOANTIGEN DNA HELICASE"/>
    <property type="match status" value="1"/>
</dbReference>
<evidence type="ECO:0000313" key="2">
    <source>
        <dbReference type="EMBL" id="KAA0197450.1"/>
    </source>
</evidence>
<dbReference type="Gene3D" id="3.40.50.410">
    <property type="entry name" value="von Willebrand factor, type A domain"/>
    <property type="match status" value="1"/>
</dbReference>
<protein>
    <submittedName>
        <fullName evidence="2">Acylaminoacyl-peptidase (S09 family)</fullName>
    </submittedName>
</protein>
<feature type="domain" description="Ku70/Ku80 N-terminal alpha/beta" evidence="1">
    <location>
        <begin position="32"/>
        <end position="158"/>
    </location>
</feature>
<sequence>MSSVDDALDSFLGDEDDWSLFDEKALPQRTGTIFLVDCTPTMLGFNAPDKGASISRSCGFYLGLLACQSVLQNKAIGSPTDLVGLVLMRTRASSSQNQPNMYVLQELAPPNAPRILELEKLLESTPDQLDRRFGSISASTEQSFGLHEALWACQNLFTAWYIT</sequence>
<organism evidence="2 3">
    <name type="scientific">Fasciolopsis buskii</name>
    <dbReference type="NCBI Taxonomy" id="27845"/>
    <lineage>
        <taxon>Eukaryota</taxon>
        <taxon>Metazoa</taxon>
        <taxon>Spiralia</taxon>
        <taxon>Lophotrochozoa</taxon>
        <taxon>Platyhelminthes</taxon>
        <taxon>Trematoda</taxon>
        <taxon>Digenea</taxon>
        <taxon>Plagiorchiida</taxon>
        <taxon>Echinostomata</taxon>
        <taxon>Echinostomatoidea</taxon>
        <taxon>Fasciolidae</taxon>
        <taxon>Fasciolopsis</taxon>
    </lineage>
</organism>
<dbReference type="InterPro" id="IPR036465">
    <property type="entry name" value="vWFA_dom_sf"/>
</dbReference>
<comment type="caution">
    <text evidence="2">The sequence shown here is derived from an EMBL/GenBank/DDBJ whole genome shotgun (WGS) entry which is preliminary data.</text>
</comment>
<dbReference type="SUPFAM" id="SSF53300">
    <property type="entry name" value="vWA-like"/>
    <property type="match status" value="1"/>
</dbReference>
<dbReference type="GO" id="GO:0003690">
    <property type="term" value="F:double-stranded DNA binding"/>
    <property type="evidence" value="ECO:0007669"/>
    <property type="project" value="TreeGrafter"/>
</dbReference>